<comment type="caution">
    <text evidence="2">The sequence shown here is derived from an EMBL/GenBank/DDBJ whole genome shotgun (WGS) entry which is preliminary data.</text>
</comment>
<dbReference type="OrthoDB" id="3848264at2"/>
<feature type="compositionally biased region" description="Basic residues" evidence="1">
    <location>
        <begin position="514"/>
        <end position="523"/>
    </location>
</feature>
<reference evidence="2 3" key="1">
    <citation type="submission" date="2016-08" db="EMBL/GenBank/DDBJ databases">
        <title>The complete genome of Streptomyces subrutilus 10-1-1.</title>
        <authorList>
            <person name="Chen X."/>
        </authorList>
    </citation>
    <scope>NUCLEOTIDE SEQUENCE [LARGE SCALE GENOMIC DNA]</scope>
    <source>
        <strain evidence="2 3">10-1-1</strain>
    </source>
</reference>
<gene>
    <name evidence="2" type="ORF">BGK67_08955</name>
</gene>
<feature type="compositionally biased region" description="Basic and acidic residues" evidence="1">
    <location>
        <begin position="504"/>
        <end position="513"/>
    </location>
</feature>
<keyword evidence="3" id="KW-1185">Reference proteome</keyword>
<feature type="region of interest" description="Disordered" evidence="1">
    <location>
        <begin position="504"/>
        <end position="523"/>
    </location>
</feature>
<evidence type="ECO:0000313" key="2">
    <source>
        <dbReference type="EMBL" id="OEJ31450.1"/>
    </source>
</evidence>
<name>A0A1E5PPK2_9ACTN</name>
<dbReference type="Proteomes" id="UP000095705">
    <property type="component" value="Unassembled WGS sequence"/>
</dbReference>
<sequence length="523" mass="54068">MSAEPHSTLPPVRLHSDAELARDALVAPLFARAVRLARWAGPGTRVDTGGELVADQLPEAAAALGLDAADADCAVYASQAWRVAVDTGLVDVTEPEEDGPAAGAAGGAVARAVDGAEAGATGGAVAGATGGAVAGTGGAQFGTAAPGEELALVTSGAPGDVLDLWLAALDTVLADAAVPDLDDLVDALDAGGDIDFDQLDWNPRREADFLDGVLANLYLLTVTEGGAADRPVPLPVLAASMVVPDDMGEPTDAVLEQVSDAMMRLDDQFRQLEPIGLVEFQPVDEELMAEADDEQIAAGADDEDVSRYGMVRLTPLGLYGIRARLLEAGVEAPAVGELAGKGADALLDAVSHYPESAAQAEIEAWLEGRDVPAAVAELLAAARGDDEGGPLRRLRCQQALAPAGPEAEPAVRAVLDDGELGGLARVWLAERGVADVPAPDATMVFWLTVDTIAAQLAADGETEELPLLMETLTAHHTGFFEQVWRVEHPSTASVLEAMGRVHPDKKAAKEARKAAFKARSRQS</sequence>
<dbReference type="RefSeq" id="WP_069919748.1">
    <property type="nucleotide sequence ID" value="NZ_MEHK01000001.1"/>
</dbReference>
<proteinExistence type="predicted"/>
<dbReference type="AlphaFoldDB" id="A0A1E5PPK2"/>
<dbReference type="STRING" id="36818.BGK67_08955"/>
<organism evidence="2 3">
    <name type="scientific">Streptomyces subrutilus</name>
    <dbReference type="NCBI Taxonomy" id="36818"/>
    <lineage>
        <taxon>Bacteria</taxon>
        <taxon>Bacillati</taxon>
        <taxon>Actinomycetota</taxon>
        <taxon>Actinomycetes</taxon>
        <taxon>Kitasatosporales</taxon>
        <taxon>Streptomycetaceae</taxon>
        <taxon>Streptomyces</taxon>
    </lineage>
</organism>
<accession>A0A1E5PPK2</accession>
<dbReference type="EMBL" id="MEHK01000001">
    <property type="protein sequence ID" value="OEJ31450.1"/>
    <property type="molecule type" value="Genomic_DNA"/>
</dbReference>
<protein>
    <submittedName>
        <fullName evidence="2">Uncharacterized protein</fullName>
    </submittedName>
</protein>
<evidence type="ECO:0000313" key="3">
    <source>
        <dbReference type="Proteomes" id="UP000095705"/>
    </source>
</evidence>
<evidence type="ECO:0000256" key="1">
    <source>
        <dbReference type="SAM" id="MobiDB-lite"/>
    </source>
</evidence>